<organism evidence="2 3">
    <name type="scientific">Caerostris extrusa</name>
    <name type="common">Bark spider</name>
    <name type="synonym">Caerostris bankana</name>
    <dbReference type="NCBI Taxonomy" id="172846"/>
    <lineage>
        <taxon>Eukaryota</taxon>
        <taxon>Metazoa</taxon>
        <taxon>Ecdysozoa</taxon>
        <taxon>Arthropoda</taxon>
        <taxon>Chelicerata</taxon>
        <taxon>Arachnida</taxon>
        <taxon>Araneae</taxon>
        <taxon>Araneomorphae</taxon>
        <taxon>Entelegynae</taxon>
        <taxon>Araneoidea</taxon>
        <taxon>Araneidae</taxon>
        <taxon>Caerostris</taxon>
    </lineage>
</organism>
<dbReference type="EMBL" id="BPLR01019232">
    <property type="protein sequence ID" value="GIZ05184.1"/>
    <property type="molecule type" value="Genomic_DNA"/>
</dbReference>
<proteinExistence type="predicted"/>
<dbReference type="Proteomes" id="UP001054945">
    <property type="component" value="Unassembled WGS sequence"/>
</dbReference>
<evidence type="ECO:0000313" key="3">
    <source>
        <dbReference type="Proteomes" id="UP001054945"/>
    </source>
</evidence>
<feature type="compositionally biased region" description="Polar residues" evidence="1">
    <location>
        <begin position="10"/>
        <end position="30"/>
    </location>
</feature>
<gene>
    <name evidence="2" type="ORF">CEXT_456041</name>
</gene>
<keyword evidence="3" id="KW-1185">Reference proteome</keyword>
<feature type="compositionally biased region" description="Polar residues" evidence="1">
    <location>
        <begin position="195"/>
        <end position="204"/>
    </location>
</feature>
<sequence>MRLGSHHFTSDATMNFSSSRSRAANKLSKNTPEEEEERKKKEKKKRGSHLGSFGILFIAAVKLSGNAAMNICESLKYLDSHVHGTVLSAESTDARDGEKPNCPNLHQQIRMNCIFVCPRNTCPVFSTFPNTHKERKKKKKNRIEGKLIIFILTQFLFSPSGLLSECLCLIARNSSFVRLSPLHFTSDAAMNFSTSKSRAANKNQAKPCLKKKKEKEEKKKKRRFTSWILRYLVYSCCKVVWKCSDEYRELNLMPDITPGKKWCTGETAE</sequence>
<evidence type="ECO:0000256" key="1">
    <source>
        <dbReference type="SAM" id="MobiDB-lite"/>
    </source>
</evidence>
<reference evidence="2 3" key="1">
    <citation type="submission" date="2021-06" db="EMBL/GenBank/DDBJ databases">
        <title>Caerostris extrusa draft genome.</title>
        <authorList>
            <person name="Kono N."/>
            <person name="Arakawa K."/>
        </authorList>
    </citation>
    <scope>NUCLEOTIDE SEQUENCE [LARGE SCALE GENOMIC DNA]</scope>
</reference>
<name>A0AAV4YFY6_CAEEX</name>
<comment type="caution">
    <text evidence="2">The sequence shown here is derived from an EMBL/GenBank/DDBJ whole genome shotgun (WGS) entry which is preliminary data.</text>
</comment>
<evidence type="ECO:0000313" key="2">
    <source>
        <dbReference type="EMBL" id="GIZ05184.1"/>
    </source>
</evidence>
<accession>A0AAV4YFY6</accession>
<feature type="region of interest" description="Disordered" evidence="1">
    <location>
        <begin position="195"/>
        <end position="217"/>
    </location>
</feature>
<protein>
    <submittedName>
        <fullName evidence="2">Uncharacterized protein</fullName>
    </submittedName>
</protein>
<feature type="region of interest" description="Disordered" evidence="1">
    <location>
        <begin position="1"/>
        <end position="46"/>
    </location>
</feature>
<feature type="compositionally biased region" description="Basic residues" evidence="1">
    <location>
        <begin position="208"/>
        <end position="217"/>
    </location>
</feature>
<dbReference type="AlphaFoldDB" id="A0AAV4YFY6"/>